<sequence length="102" mass="11683">MILSNSCPSYISSSHTSPAPRKRRHIEEAEESSYPHVTGMQLDNPTDYASVPLPKHLIERIHREKNAIPALQNKSTAEFLDYLLDNLSLRQIVENEGIYFFN</sequence>
<feature type="region of interest" description="Disordered" evidence="1">
    <location>
        <begin position="1"/>
        <end position="45"/>
    </location>
</feature>
<organism evidence="2 3">
    <name type="scientific">Basidiobolus ranarum</name>
    <dbReference type="NCBI Taxonomy" id="34480"/>
    <lineage>
        <taxon>Eukaryota</taxon>
        <taxon>Fungi</taxon>
        <taxon>Fungi incertae sedis</taxon>
        <taxon>Zoopagomycota</taxon>
        <taxon>Entomophthoromycotina</taxon>
        <taxon>Basidiobolomycetes</taxon>
        <taxon>Basidiobolales</taxon>
        <taxon>Basidiobolaceae</taxon>
        <taxon>Basidiobolus</taxon>
    </lineage>
</organism>
<dbReference type="EMBL" id="JASJQH010002598">
    <property type="protein sequence ID" value="KAK9760066.1"/>
    <property type="molecule type" value="Genomic_DNA"/>
</dbReference>
<proteinExistence type="predicted"/>
<feature type="compositionally biased region" description="Polar residues" evidence="1">
    <location>
        <begin position="1"/>
        <end position="17"/>
    </location>
</feature>
<protein>
    <submittedName>
        <fullName evidence="2">Uncharacterized protein</fullName>
    </submittedName>
</protein>
<dbReference type="Proteomes" id="UP001479436">
    <property type="component" value="Unassembled WGS sequence"/>
</dbReference>
<keyword evidence="3" id="KW-1185">Reference proteome</keyword>
<comment type="caution">
    <text evidence="2">The sequence shown here is derived from an EMBL/GenBank/DDBJ whole genome shotgun (WGS) entry which is preliminary data.</text>
</comment>
<evidence type="ECO:0000313" key="2">
    <source>
        <dbReference type="EMBL" id="KAK9760066.1"/>
    </source>
</evidence>
<reference evidence="2 3" key="1">
    <citation type="submission" date="2023-04" db="EMBL/GenBank/DDBJ databases">
        <title>Genome of Basidiobolus ranarum AG-B5.</title>
        <authorList>
            <person name="Stajich J.E."/>
            <person name="Carter-House D."/>
            <person name="Gryganskyi A."/>
        </authorList>
    </citation>
    <scope>NUCLEOTIDE SEQUENCE [LARGE SCALE GENOMIC DNA]</scope>
    <source>
        <strain evidence="2 3">AG-B5</strain>
    </source>
</reference>
<name>A0ABR2WF28_9FUNG</name>
<evidence type="ECO:0000256" key="1">
    <source>
        <dbReference type="SAM" id="MobiDB-lite"/>
    </source>
</evidence>
<gene>
    <name evidence="2" type="ORF">K7432_016292</name>
</gene>
<evidence type="ECO:0000313" key="3">
    <source>
        <dbReference type="Proteomes" id="UP001479436"/>
    </source>
</evidence>
<accession>A0ABR2WF28</accession>